<proteinExistence type="predicted"/>
<dbReference type="AlphaFoldDB" id="A0A7T8HLR7"/>
<accession>A0A7T8HLR7</accession>
<organism evidence="2 3">
    <name type="scientific">Caligus rogercresseyi</name>
    <name type="common">Sea louse</name>
    <dbReference type="NCBI Taxonomy" id="217165"/>
    <lineage>
        <taxon>Eukaryota</taxon>
        <taxon>Metazoa</taxon>
        <taxon>Ecdysozoa</taxon>
        <taxon>Arthropoda</taxon>
        <taxon>Crustacea</taxon>
        <taxon>Multicrustacea</taxon>
        <taxon>Hexanauplia</taxon>
        <taxon>Copepoda</taxon>
        <taxon>Siphonostomatoida</taxon>
        <taxon>Caligidae</taxon>
        <taxon>Caligus</taxon>
    </lineage>
</organism>
<keyword evidence="1" id="KW-0472">Membrane</keyword>
<protein>
    <submittedName>
        <fullName evidence="2">Uncharacterized protein</fullName>
    </submittedName>
</protein>
<dbReference type="Proteomes" id="UP000595437">
    <property type="component" value="Chromosome 3"/>
</dbReference>
<gene>
    <name evidence="2" type="ORF">FKW44_004507</name>
</gene>
<reference evidence="3" key="1">
    <citation type="submission" date="2021-01" db="EMBL/GenBank/DDBJ databases">
        <title>Caligus Genome Assembly.</title>
        <authorList>
            <person name="Gallardo-Escarate C."/>
        </authorList>
    </citation>
    <scope>NUCLEOTIDE SEQUENCE [LARGE SCALE GENOMIC DNA]</scope>
</reference>
<keyword evidence="1" id="KW-0812">Transmembrane</keyword>
<keyword evidence="3" id="KW-1185">Reference proteome</keyword>
<keyword evidence="1" id="KW-1133">Transmembrane helix</keyword>
<evidence type="ECO:0000256" key="1">
    <source>
        <dbReference type="SAM" id="Phobius"/>
    </source>
</evidence>
<dbReference type="EMBL" id="CP045892">
    <property type="protein sequence ID" value="QQP52369.1"/>
    <property type="molecule type" value="Genomic_DNA"/>
</dbReference>
<name>A0A7T8HLR7_CALRO</name>
<evidence type="ECO:0000313" key="2">
    <source>
        <dbReference type="EMBL" id="QQP52369.1"/>
    </source>
</evidence>
<feature type="transmembrane region" description="Helical" evidence="1">
    <location>
        <begin position="46"/>
        <end position="64"/>
    </location>
</feature>
<evidence type="ECO:0000313" key="3">
    <source>
        <dbReference type="Proteomes" id="UP000595437"/>
    </source>
</evidence>
<sequence>MGIITTPKARNVWIYPEMTLTVLLFLLTALIGLYATLFFEERTSPLVIFLALIVSALQFLKILISKRAADFIEEIRIENLLRKRFLIK</sequence>
<feature type="transmembrane region" description="Helical" evidence="1">
    <location>
        <begin position="12"/>
        <end position="34"/>
    </location>
</feature>